<dbReference type="AlphaFoldDB" id="Q241N3"/>
<keyword evidence="1 2" id="KW-0597">Phosphoprotein</keyword>
<dbReference type="Pfam" id="PF02518">
    <property type="entry name" value="HATPase_c"/>
    <property type="match status" value="1"/>
</dbReference>
<dbReference type="InterPro" id="IPR011006">
    <property type="entry name" value="CheY-like_superfamily"/>
</dbReference>
<dbReference type="Gene3D" id="3.40.50.2300">
    <property type="match status" value="1"/>
</dbReference>
<keyword evidence="7" id="KW-1185">Reference proteome</keyword>
<dbReference type="SUPFAM" id="SSF47384">
    <property type="entry name" value="Homodimeric domain of signal transducing histidine kinase"/>
    <property type="match status" value="1"/>
</dbReference>
<dbReference type="InterPro" id="IPR001789">
    <property type="entry name" value="Sig_transdc_resp-reg_receiver"/>
</dbReference>
<dbReference type="PRINTS" id="PR00344">
    <property type="entry name" value="BCTRLSENSOR"/>
</dbReference>
<evidence type="ECO:0000313" key="7">
    <source>
        <dbReference type="Proteomes" id="UP000009168"/>
    </source>
</evidence>
<feature type="domain" description="Histidine kinase" evidence="4">
    <location>
        <begin position="6"/>
        <end position="238"/>
    </location>
</feature>
<evidence type="ECO:0000256" key="1">
    <source>
        <dbReference type="ARBA" id="ARBA00022553"/>
    </source>
</evidence>
<organism evidence="6 7">
    <name type="scientific">Tetrahymena thermophila (strain SB210)</name>
    <dbReference type="NCBI Taxonomy" id="312017"/>
    <lineage>
        <taxon>Eukaryota</taxon>
        <taxon>Sar</taxon>
        <taxon>Alveolata</taxon>
        <taxon>Ciliophora</taxon>
        <taxon>Intramacronucleata</taxon>
        <taxon>Oligohymenophorea</taxon>
        <taxon>Hymenostomatida</taxon>
        <taxon>Tetrahymenina</taxon>
        <taxon>Tetrahymenidae</taxon>
        <taxon>Tetrahymena</taxon>
    </lineage>
</organism>
<sequence>MKIFATLSHELRTPLNCSISMLEVLKDELYQEQNNQYCIEEYIVPALFSNKLLLNQINDILDFVQMDCGKFKYSFLDFNVVSLLKDCSKLVSIQAKMKKLEIILAYDQKINQIICSDPNRIRQILLNFLSNSLKFTKSGHIELGLVLFSKNIYQLYVKDSGIGITQENQKKIFNFCNKIKYQNKEEEQLNNQGCGLGLTISNSLAKGLVNDVNFKGGITVESEYGKGSKFSILVEDFNTDEKQMSEHPTNQRKSIKTSFKRIEAQIGSLNNLNYENKQSLLKNQINKQNLCQSMNSTNEINENDISQTEKQNNSIYGFVQEDHQFNHNKHTISNRENFTNNSKLEANQIVQKSKFQENVSNLSSSQVIEEPTNQDLRFDLNKIFQIQIHKNFQEDECQESKNMSHKSKHRISLKLQSRNSPFQNSSFSQCQQNADHVNSNKIEQNCSQKLPQNYIFENQIRKGNNHVQATNYQQHEDGQTNQDCSNNTDFEIKNVQSEIGSLSKNKQSQSLLQNATAQVKQFQIERKDENEQYEQEGFTSYASQIKIKASNFSNKRLTTSSLNENINKTYSFKSQISCFKTVDIENNTDINKNGKSLTPSQKLDSILEFNLSKKKKCTCPQIMVVDDNQFNLYAMQKIIQQFQFEIITFSEGDQAIQFVKSEFFKNCCTSPRIIFMDIEMPVKNGYETVQEIIQFYKSVQYNNIPIIIACTSYVGQEDCKKCIESGMSDFINKPLLKTGFQSVILNYYNIFCNQN</sequence>
<name>Q241N3_TETTS</name>
<dbReference type="SMART" id="SM00387">
    <property type="entry name" value="HATPase_c"/>
    <property type="match status" value="1"/>
</dbReference>
<dbReference type="PANTHER" id="PTHR43719">
    <property type="entry name" value="TWO-COMPONENT HISTIDINE KINASE"/>
    <property type="match status" value="1"/>
</dbReference>
<dbReference type="InterPro" id="IPR036890">
    <property type="entry name" value="HATPase_C_sf"/>
</dbReference>
<dbReference type="InterPro" id="IPR005467">
    <property type="entry name" value="His_kinase_dom"/>
</dbReference>
<keyword evidence="3" id="KW-0175">Coiled coil</keyword>
<dbReference type="PANTHER" id="PTHR43719:SF28">
    <property type="entry name" value="PEROXIDE STRESS-ACTIVATED HISTIDINE KINASE MAK1-RELATED"/>
    <property type="match status" value="1"/>
</dbReference>
<evidence type="ECO:0000259" key="5">
    <source>
        <dbReference type="PROSITE" id="PS50110"/>
    </source>
</evidence>
<protein>
    <submittedName>
        <fullName evidence="6">ATPase, histidine kinase-, DNA gyrase B</fullName>
    </submittedName>
</protein>
<dbReference type="eggNOG" id="KOG0519">
    <property type="taxonomic scope" value="Eukaryota"/>
</dbReference>
<gene>
    <name evidence="6" type="ORF">TTHERM_00630570</name>
</gene>
<proteinExistence type="predicted"/>
<dbReference type="InterPro" id="IPR003661">
    <property type="entry name" value="HisK_dim/P_dom"/>
</dbReference>
<dbReference type="PROSITE" id="PS50110">
    <property type="entry name" value="RESPONSE_REGULATORY"/>
    <property type="match status" value="1"/>
</dbReference>
<dbReference type="SMART" id="SM00388">
    <property type="entry name" value="HisKA"/>
    <property type="match status" value="1"/>
</dbReference>
<dbReference type="GeneID" id="7830886"/>
<dbReference type="EMBL" id="GG662532">
    <property type="protein sequence ID" value="EAS02537.3"/>
    <property type="molecule type" value="Genomic_DNA"/>
</dbReference>
<dbReference type="GO" id="GO:0000155">
    <property type="term" value="F:phosphorelay sensor kinase activity"/>
    <property type="evidence" value="ECO:0007669"/>
    <property type="project" value="InterPro"/>
</dbReference>
<dbReference type="KEGG" id="tet:TTHERM_00630570"/>
<evidence type="ECO:0000313" key="6">
    <source>
        <dbReference type="EMBL" id="EAS02537.3"/>
    </source>
</evidence>
<evidence type="ECO:0000259" key="4">
    <source>
        <dbReference type="PROSITE" id="PS50109"/>
    </source>
</evidence>
<dbReference type="STRING" id="312017.Q241N3"/>
<dbReference type="CDD" id="cd17546">
    <property type="entry name" value="REC_hyHK_CKI1_RcsC-like"/>
    <property type="match status" value="1"/>
</dbReference>
<dbReference type="InterPro" id="IPR003594">
    <property type="entry name" value="HATPase_dom"/>
</dbReference>
<dbReference type="RefSeq" id="XP_001022782.3">
    <property type="nucleotide sequence ID" value="XM_001022782.3"/>
</dbReference>
<dbReference type="InParanoid" id="Q241N3"/>
<dbReference type="Pfam" id="PF00072">
    <property type="entry name" value="Response_reg"/>
    <property type="match status" value="1"/>
</dbReference>
<dbReference type="InterPro" id="IPR004358">
    <property type="entry name" value="Sig_transdc_His_kin-like_C"/>
</dbReference>
<feature type="coiled-coil region" evidence="3">
    <location>
        <begin position="505"/>
        <end position="532"/>
    </location>
</feature>
<dbReference type="SUPFAM" id="SSF55874">
    <property type="entry name" value="ATPase domain of HSP90 chaperone/DNA topoisomerase II/histidine kinase"/>
    <property type="match status" value="1"/>
</dbReference>
<dbReference type="Gene3D" id="3.30.565.10">
    <property type="entry name" value="Histidine kinase-like ATPase, C-terminal domain"/>
    <property type="match status" value="1"/>
</dbReference>
<keyword evidence="6" id="KW-0808">Transferase</keyword>
<dbReference type="HOGENOM" id="CLU_003869_0_0_1"/>
<dbReference type="PROSITE" id="PS50109">
    <property type="entry name" value="HIS_KIN"/>
    <property type="match status" value="1"/>
</dbReference>
<evidence type="ECO:0000256" key="3">
    <source>
        <dbReference type="SAM" id="Coils"/>
    </source>
</evidence>
<dbReference type="InterPro" id="IPR050956">
    <property type="entry name" value="2C_system_His_kinase"/>
</dbReference>
<dbReference type="Gene3D" id="1.10.287.130">
    <property type="match status" value="1"/>
</dbReference>
<dbReference type="SMART" id="SM00448">
    <property type="entry name" value="REC"/>
    <property type="match status" value="1"/>
</dbReference>
<feature type="domain" description="Response regulatory" evidence="5">
    <location>
        <begin position="621"/>
        <end position="748"/>
    </location>
</feature>
<keyword evidence="6" id="KW-0418">Kinase</keyword>
<dbReference type="InterPro" id="IPR036097">
    <property type="entry name" value="HisK_dim/P_sf"/>
</dbReference>
<dbReference type="CDD" id="cd00082">
    <property type="entry name" value="HisKA"/>
    <property type="match status" value="1"/>
</dbReference>
<feature type="modified residue" description="4-aspartylphosphate" evidence="2">
    <location>
        <position position="677"/>
    </location>
</feature>
<dbReference type="Pfam" id="PF00512">
    <property type="entry name" value="HisKA"/>
    <property type="match status" value="1"/>
</dbReference>
<dbReference type="SUPFAM" id="SSF52172">
    <property type="entry name" value="CheY-like"/>
    <property type="match status" value="1"/>
</dbReference>
<reference evidence="7" key="1">
    <citation type="journal article" date="2006" name="PLoS Biol.">
        <title>Macronuclear genome sequence of the ciliate Tetrahymena thermophila, a model eukaryote.</title>
        <authorList>
            <person name="Eisen J.A."/>
            <person name="Coyne R.S."/>
            <person name="Wu M."/>
            <person name="Wu D."/>
            <person name="Thiagarajan M."/>
            <person name="Wortman J.R."/>
            <person name="Badger J.H."/>
            <person name="Ren Q."/>
            <person name="Amedeo P."/>
            <person name="Jones K.M."/>
            <person name="Tallon L.J."/>
            <person name="Delcher A.L."/>
            <person name="Salzberg S.L."/>
            <person name="Silva J.C."/>
            <person name="Haas B.J."/>
            <person name="Majoros W.H."/>
            <person name="Farzad M."/>
            <person name="Carlton J.M."/>
            <person name="Smith R.K. Jr."/>
            <person name="Garg J."/>
            <person name="Pearlman R.E."/>
            <person name="Karrer K.M."/>
            <person name="Sun L."/>
            <person name="Manning G."/>
            <person name="Elde N.C."/>
            <person name="Turkewitz A.P."/>
            <person name="Asai D.J."/>
            <person name="Wilkes D.E."/>
            <person name="Wang Y."/>
            <person name="Cai H."/>
            <person name="Collins K."/>
            <person name="Stewart B.A."/>
            <person name="Lee S.R."/>
            <person name="Wilamowska K."/>
            <person name="Weinberg Z."/>
            <person name="Ruzzo W.L."/>
            <person name="Wloga D."/>
            <person name="Gaertig J."/>
            <person name="Frankel J."/>
            <person name="Tsao C.-C."/>
            <person name="Gorovsky M.A."/>
            <person name="Keeling P.J."/>
            <person name="Waller R.F."/>
            <person name="Patron N.J."/>
            <person name="Cherry J.M."/>
            <person name="Stover N.A."/>
            <person name="Krieger C.J."/>
            <person name="del Toro C."/>
            <person name="Ryder H.F."/>
            <person name="Williamson S.C."/>
            <person name="Barbeau R.A."/>
            <person name="Hamilton E.P."/>
            <person name="Orias E."/>
        </authorList>
    </citation>
    <scope>NUCLEOTIDE SEQUENCE [LARGE SCALE GENOMIC DNA]</scope>
    <source>
        <strain evidence="7">SB210</strain>
    </source>
</reference>
<dbReference type="Proteomes" id="UP000009168">
    <property type="component" value="Unassembled WGS sequence"/>
</dbReference>
<dbReference type="OrthoDB" id="298073at2759"/>
<accession>Q241N3</accession>
<evidence type="ECO:0000256" key="2">
    <source>
        <dbReference type="PROSITE-ProRule" id="PRU00169"/>
    </source>
</evidence>